<dbReference type="Proteomes" id="UP000199202">
    <property type="component" value="Unassembled WGS sequence"/>
</dbReference>
<evidence type="ECO:0000313" key="2">
    <source>
        <dbReference type="Proteomes" id="UP000199202"/>
    </source>
</evidence>
<dbReference type="OrthoDB" id="9814791at2"/>
<dbReference type="AlphaFoldDB" id="A0A1G9IVE1"/>
<accession>A0A1G9IVE1</accession>
<evidence type="ECO:0000313" key="1">
    <source>
        <dbReference type="EMBL" id="SDL29177.1"/>
    </source>
</evidence>
<protein>
    <recommendedName>
        <fullName evidence="3">DUF1579 domain-containing protein</fullName>
    </recommendedName>
</protein>
<organism evidence="1 2">
    <name type="scientific">Nonomuraea jiangxiensis</name>
    <dbReference type="NCBI Taxonomy" id="633440"/>
    <lineage>
        <taxon>Bacteria</taxon>
        <taxon>Bacillati</taxon>
        <taxon>Actinomycetota</taxon>
        <taxon>Actinomycetes</taxon>
        <taxon>Streptosporangiales</taxon>
        <taxon>Streptosporangiaceae</taxon>
        <taxon>Nonomuraea</taxon>
    </lineage>
</organism>
<dbReference type="STRING" id="633440.SAMN05421869_12464"/>
<dbReference type="RefSeq" id="WP_090944097.1">
    <property type="nucleotide sequence ID" value="NZ_FNDJ01000024.1"/>
</dbReference>
<name>A0A1G9IVE1_9ACTN</name>
<sequence>MENSTAFSFLTGTFDVVNRWRKDFLDPGEGADAWEEFPGVSRASVHFDGRASFDEIDFPTKGFSGLTLRLYDPSADEWSLYWANRRTGTLYPPVIGRFAPDGTGTFYGDDEHDGRKVRVRFVWSEITEGGAHWEQAFSVDGEQTWITNWHMYMTRRRLADEAVPVTSRDNGA</sequence>
<keyword evidence="2" id="KW-1185">Reference proteome</keyword>
<gene>
    <name evidence="1" type="ORF">SAMN05421869_12464</name>
</gene>
<reference evidence="1 2" key="1">
    <citation type="submission" date="2016-10" db="EMBL/GenBank/DDBJ databases">
        <authorList>
            <person name="de Groot N.N."/>
        </authorList>
    </citation>
    <scope>NUCLEOTIDE SEQUENCE [LARGE SCALE GENOMIC DNA]</scope>
    <source>
        <strain evidence="1 2">CGMCC 4.6533</strain>
    </source>
</reference>
<proteinExistence type="predicted"/>
<dbReference type="EMBL" id="FNDJ01000024">
    <property type="protein sequence ID" value="SDL29177.1"/>
    <property type="molecule type" value="Genomic_DNA"/>
</dbReference>
<evidence type="ECO:0008006" key="3">
    <source>
        <dbReference type="Google" id="ProtNLM"/>
    </source>
</evidence>